<dbReference type="GO" id="GO:0000976">
    <property type="term" value="F:transcription cis-regulatory region binding"/>
    <property type="evidence" value="ECO:0007669"/>
    <property type="project" value="TreeGrafter"/>
</dbReference>
<evidence type="ECO:0000256" key="4">
    <source>
        <dbReference type="ARBA" id="ARBA00023163"/>
    </source>
</evidence>
<dbReference type="STRING" id="197479.BFW38_09910"/>
<gene>
    <name evidence="6" type="ORF">BFW38_09910</name>
</gene>
<evidence type="ECO:0000313" key="6">
    <source>
        <dbReference type="EMBL" id="ODC03809.1"/>
    </source>
</evidence>
<keyword evidence="3" id="KW-0238">DNA-binding</keyword>
<sequence length="334" mass="36946">MPLCIHLDSGQARPGHQVYRLKAHLRPPNNCVATMSTPLTFEALEVLDAIARKGSFAAAASELYKVPSAVSYTIRKLEQELGISLFNRDGHRAILTPAGELLLCQGRHILEAAEGLVDAARHVSMGWEPKLTLFLHSLLPHAPVLQQVQHFHQQHQGTQLALMEEWPGDPWDALLNNQLDLIIGAPVPTLVDSRIAVHEIGQWPQRLVAHPQHPLALTPQPLELETLTPYLLNLACTQDRSHNHLTSHLTVSHISTLIQSLLMGLGVARLPELLVHPLVTQNQLVALEAASPSPDLSLCIAWRKHAQGQALQWFINQLQLINWQQLPNPMIAAA</sequence>
<evidence type="ECO:0000256" key="3">
    <source>
        <dbReference type="ARBA" id="ARBA00023125"/>
    </source>
</evidence>
<dbReference type="Pfam" id="PF03466">
    <property type="entry name" value="LysR_substrate"/>
    <property type="match status" value="1"/>
</dbReference>
<dbReference type="InterPro" id="IPR000847">
    <property type="entry name" value="LysR_HTH_N"/>
</dbReference>
<reference evidence="6 7" key="1">
    <citation type="submission" date="2016-08" db="EMBL/GenBank/DDBJ databases">
        <authorList>
            <person name="Seilhamer J.J."/>
        </authorList>
    </citation>
    <scope>NUCLEOTIDE SEQUENCE [LARGE SCALE GENOMIC DNA]</scope>
    <source>
        <strain evidence="6 7">PH27A</strain>
    </source>
</reference>
<dbReference type="Pfam" id="PF00126">
    <property type="entry name" value="HTH_1"/>
    <property type="match status" value="1"/>
</dbReference>
<keyword evidence="2" id="KW-0805">Transcription regulation</keyword>
<feature type="domain" description="HTH lysR-type" evidence="5">
    <location>
        <begin position="39"/>
        <end position="96"/>
    </location>
</feature>
<evidence type="ECO:0000256" key="1">
    <source>
        <dbReference type="ARBA" id="ARBA00009437"/>
    </source>
</evidence>
<dbReference type="AlphaFoldDB" id="A0A1E2V9V8"/>
<dbReference type="PANTHER" id="PTHR30126:SF4">
    <property type="entry name" value="LYSR FAMILY TRANSCRIPTIONAL REGULATOR"/>
    <property type="match status" value="1"/>
</dbReference>
<dbReference type="SUPFAM" id="SSF46785">
    <property type="entry name" value="Winged helix' DNA-binding domain"/>
    <property type="match status" value="1"/>
</dbReference>
<name>A0A1E2V9V8_9GAMM</name>
<dbReference type="Gene3D" id="3.40.190.10">
    <property type="entry name" value="Periplasmic binding protein-like II"/>
    <property type="match status" value="2"/>
</dbReference>
<dbReference type="EMBL" id="MDTQ01000001">
    <property type="protein sequence ID" value="ODC03809.1"/>
    <property type="molecule type" value="Genomic_DNA"/>
</dbReference>
<keyword evidence="4" id="KW-0804">Transcription</keyword>
<accession>A0A1E2V9V8</accession>
<dbReference type="OrthoDB" id="196624at2"/>
<dbReference type="Proteomes" id="UP000094291">
    <property type="component" value="Unassembled WGS sequence"/>
</dbReference>
<dbReference type="SUPFAM" id="SSF53850">
    <property type="entry name" value="Periplasmic binding protein-like II"/>
    <property type="match status" value="1"/>
</dbReference>
<evidence type="ECO:0000259" key="5">
    <source>
        <dbReference type="PROSITE" id="PS50931"/>
    </source>
</evidence>
<dbReference type="InterPro" id="IPR036388">
    <property type="entry name" value="WH-like_DNA-bd_sf"/>
</dbReference>
<proteinExistence type="inferred from homology"/>
<evidence type="ECO:0000313" key="7">
    <source>
        <dbReference type="Proteomes" id="UP000094291"/>
    </source>
</evidence>
<dbReference type="InterPro" id="IPR005119">
    <property type="entry name" value="LysR_subst-bd"/>
</dbReference>
<comment type="caution">
    <text evidence="6">The sequence shown here is derived from an EMBL/GenBank/DDBJ whole genome shotgun (WGS) entry which is preliminary data.</text>
</comment>
<evidence type="ECO:0000256" key="2">
    <source>
        <dbReference type="ARBA" id="ARBA00023015"/>
    </source>
</evidence>
<organism evidence="6 7">
    <name type="scientific">Terasakiispira papahanaumokuakeensis</name>
    <dbReference type="NCBI Taxonomy" id="197479"/>
    <lineage>
        <taxon>Bacteria</taxon>
        <taxon>Pseudomonadati</taxon>
        <taxon>Pseudomonadota</taxon>
        <taxon>Gammaproteobacteria</taxon>
        <taxon>Oceanospirillales</taxon>
        <taxon>Terasakiispira</taxon>
    </lineage>
</organism>
<dbReference type="PANTHER" id="PTHR30126">
    <property type="entry name" value="HTH-TYPE TRANSCRIPTIONAL REGULATOR"/>
    <property type="match status" value="1"/>
</dbReference>
<dbReference type="Gene3D" id="1.10.10.10">
    <property type="entry name" value="Winged helix-like DNA-binding domain superfamily/Winged helix DNA-binding domain"/>
    <property type="match status" value="1"/>
</dbReference>
<keyword evidence="7" id="KW-1185">Reference proteome</keyword>
<comment type="similarity">
    <text evidence="1">Belongs to the LysR transcriptional regulatory family.</text>
</comment>
<dbReference type="PROSITE" id="PS50931">
    <property type="entry name" value="HTH_LYSR"/>
    <property type="match status" value="1"/>
</dbReference>
<protein>
    <recommendedName>
        <fullName evidence="5">HTH lysR-type domain-containing protein</fullName>
    </recommendedName>
</protein>
<dbReference type="InterPro" id="IPR036390">
    <property type="entry name" value="WH_DNA-bd_sf"/>
</dbReference>
<dbReference type="GO" id="GO:0003700">
    <property type="term" value="F:DNA-binding transcription factor activity"/>
    <property type="evidence" value="ECO:0007669"/>
    <property type="project" value="InterPro"/>
</dbReference>